<dbReference type="PROSITE" id="PS50894">
    <property type="entry name" value="HPT"/>
    <property type="match status" value="1"/>
</dbReference>
<dbReference type="SMART" id="SM00091">
    <property type="entry name" value="PAS"/>
    <property type="match status" value="1"/>
</dbReference>
<dbReference type="SMART" id="SM00065">
    <property type="entry name" value="GAF"/>
    <property type="match status" value="1"/>
</dbReference>
<keyword evidence="8" id="KW-0418">Kinase</keyword>
<dbReference type="Gene3D" id="1.10.287.130">
    <property type="match status" value="1"/>
</dbReference>
<dbReference type="CDD" id="cd16922">
    <property type="entry name" value="HATPase_EvgS-ArcB-TorS-like"/>
    <property type="match status" value="1"/>
</dbReference>
<keyword evidence="23" id="KW-1185">Reference proteome</keyword>
<dbReference type="SUPFAM" id="SSF52172">
    <property type="entry name" value="CheY-like"/>
    <property type="match status" value="1"/>
</dbReference>
<dbReference type="Gene3D" id="3.40.50.300">
    <property type="entry name" value="P-loop containing nucleotide triphosphate hydrolases"/>
    <property type="match status" value="1"/>
</dbReference>
<protein>
    <recommendedName>
        <fullName evidence="3">histidine kinase</fullName>
        <ecNumber evidence="3">2.7.13.3</ecNumber>
    </recommendedName>
</protein>
<dbReference type="Gene3D" id="1.10.510.10">
    <property type="entry name" value="Transferase(Phosphotransferase) domain 1"/>
    <property type="match status" value="1"/>
</dbReference>
<dbReference type="InterPro" id="IPR036890">
    <property type="entry name" value="HATPase_C_sf"/>
</dbReference>
<dbReference type="EMBL" id="RQXV01000014">
    <property type="protein sequence ID" value="RRC97086.1"/>
    <property type="molecule type" value="Genomic_DNA"/>
</dbReference>
<dbReference type="SUPFAM" id="SSF52540">
    <property type="entry name" value="P-loop containing nucleoside triphosphate hydrolases"/>
    <property type="match status" value="1"/>
</dbReference>
<dbReference type="PROSITE" id="PS50109">
    <property type="entry name" value="HIS_KIN"/>
    <property type="match status" value="1"/>
</dbReference>
<dbReference type="SMART" id="SM00388">
    <property type="entry name" value="HisKA"/>
    <property type="match status" value="1"/>
</dbReference>
<evidence type="ECO:0000256" key="5">
    <source>
        <dbReference type="ARBA" id="ARBA00022679"/>
    </source>
</evidence>
<evidence type="ECO:0000259" key="19">
    <source>
        <dbReference type="PROSITE" id="PS50112"/>
    </source>
</evidence>
<dbReference type="Pfam" id="PF13191">
    <property type="entry name" value="AAA_16"/>
    <property type="match status" value="1"/>
</dbReference>
<comment type="subcellular location">
    <subcellularLocation>
        <location evidence="2">Membrane</location>
    </subcellularLocation>
</comment>
<evidence type="ECO:0000256" key="14">
    <source>
        <dbReference type="PROSITE-ProRule" id="PRU00169"/>
    </source>
</evidence>
<evidence type="ECO:0000259" key="18">
    <source>
        <dbReference type="PROSITE" id="PS50110"/>
    </source>
</evidence>
<proteinExistence type="predicted"/>
<dbReference type="NCBIfam" id="TIGR00229">
    <property type="entry name" value="sensory_box"/>
    <property type="match status" value="1"/>
</dbReference>
<dbReference type="SMART" id="SM00387">
    <property type="entry name" value="HATPase_c"/>
    <property type="match status" value="1"/>
</dbReference>
<dbReference type="GO" id="GO:0000155">
    <property type="term" value="F:phosphorelay sensor kinase activity"/>
    <property type="evidence" value="ECO:0007669"/>
    <property type="project" value="InterPro"/>
</dbReference>
<dbReference type="PANTHER" id="PTHR43642">
    <property type="entry name" value="HYBRID SIGNAL TRANSDUCTION HISTIDINE KINASE G"/>
    <property type="match status" value="1"/>
</dbReference>
<dbReference type="InterPro" id="IPR041664">
    <property type="entry name" value="AAA_16"/>
</dbReference>
<dbReference type="InterPro" id="IPR011006">
    <property type="entry name" value="CheY-like_superfamily"/>
</dbReference>
<dbReference type="InterPro" id="IPR036641">
    <property type="entry name" value="HPT_dom_sf"/>
</dbReference>
<evidence type="ECO:0000256" key="4">
    <source>
        <dbReference type="ARBA" id="ARBA00022553"/>
    </source>
</evidence>
<dbReference type="Gene3D" id="3.30.565.10">
    <property type="entry name" value="Histidine kinase-like ATPase, C-terminal domain"/>
    <property type="match status" value="1"/>
</dbReference>
<dbReference type="PROSITE" id="PS50110">
    <property type="entry name" value="RESPONSE_REGULATORY"/>
    <property type="match status" value="1"/>
</dbReference>
<comment type="caution">
    <text evidence="22">The sequence shown here is derived from an EMBL/GenBank/DDBJ whole genome shotgun (WGS) entry which is preliminary data.</text>
</comment>
<evidence type="ECO:0000256" key="2">
    <source>
        <dbReference type="ARBA" id="ARBA00004370"/>
    </source>
</evidence>
<sequence>MPELSHLAGYHIIELLHQGKNCHIFRAVRDTDQHKVIIKQLVSNQITAEEINRFEHEYELLNSLNAEFDTHIAPAPLQFTTIDNRPTLIFTDCGGISLRQLMQQQRLPWYKLLPIVIKISDLLSQLHNAKIIHKKLSPDNIIYLPESGDIRLIDFSLATRLTREQASWNAQRLQPELLRYIAPEQTGRINRHIDYRTDFYSLGATLYELFSGLPPFNNKDSLQLLHAHIAKHPEPPQVLNDQLPEMLGRIILKLLAKDASQRYQSSFGLSQDLQRCLSYWLTQRDIPLFSIAQQDISEQFAIPQRLYGRAATIQKLRNSFDRAGLQQQEVIFITGYAGVGKSSLVHELRHYIHEQNGRFISGKFDQFKRNRPYSAIIQALQGLVRQLLTETEQEISGYRQSILQALGQNAQALILLIPELELIIGSQTAPPRLSATEEQNRFSHMVQSLLQVFTTPDRPLLLFLDDLHWADLASFGLIEALANSNNLPNLLVVGSYRDHEVSATHPLRRSIERLNSGSCQLSEVTLEPLNQSQVIRLIADTLRCEPQKCVPLAKACMEKTQGNPFFLIQFLYSLHDEGLIYFRESRWHWNEQKIQSQEMTDNVIDLMASKIQKLPPPTQHALQLAAGIGSPFMLQTLSTVLQQAPRATADSLWQAVTEGLLIPLDSSFPQNQGLKQDNRRYRFVHDRIQQAAYSLIPESKRQQLHLKIGRMMQQRYKNSDNCPVFEITNHLNSARSLIVQQQEQTTLAELNCQAGIRALDSAAFDAALEYLQTGIELLPENCWQNNYPLALALYSSCAEAAYIKASFGQMNNLIDQVIESAESLLDKVRVYEIRIQSHVARNQFDQAMQVALQVLRLLGVNLPGEPGKYQSWQGVLRTQWLLHRRNREQILNAPPMQDPHHLAALSILASMFGATKFSSSGLRPLVMAKEVELTLNHGLTAHSSMAFAGYGGILCGQYHAINKGYELGTMAMELDQRQPARLIHHKTLSLFNTYVRHWKEPLNNTLESLLEGHQLALDCGDVEWGGYCLAAYIQYAFVLADDLSKLQPALEKYTDSLNLHGQKQSEQYSLLALQAMENLSEVKNNPTQLFGSYFNQNLLDQNRLEDHRTAISIYHYYSALLNYLFHDFEQAAWHSETGTEYLPYISGTFTSPCFQFISALSQLALISGVSILQQPHRLKPVRKTLKRFQRWALHSPENHLHFVYLLEAELFRVNKQYTKAMNQYDEAISHASDNGFHLVAALANELAGRCYLEWNRENIARIYLNEAWNGFEKLQANAKLEQLRKAYPLQLSERSVKHQSLLTELNPEKSRQELSNENLDIISVIRSSQAISEEIVLEKLLGRLMSLALESAGAQRAILILSQKDQLFIEAETELDQPPRFFENELLDESTILPVSICHYVARTKQHMVLSNAHSHEMFMQDSYIRQHKPRSLLCLPILYHSELTAILYLENNESRNVFDRTRMETLQILSAQAAISIENAKLYSSLEHSEQEYRSLFENTVEAIFRASAQGFFISANPALAELLGYQSPEQFLSSINDIGSQCFASPEDLERFLSSLASDNRVIGFETRWLRKNGTQVYVSISARRQLDDQGIAQYYEGSITNITERKAKEKAEQQQREAQIGREKAEAASLAKSEFLATMSHEIRTPMNGILGMAQLLNKGALTELQTQQVQAIYQSGQSLLSILNDVLDFTKAEAGQAALELAPFSVRKVIDELTVMLKPMAQQKQLQLQLNITDQLPEQVIGDRRSLGQVLMNLCSNAIKFTEQGYIRITISCHQQDNRANIRFVVRDSGIGIPPESHNRIFQQFSQADSSITRRYGGTGLGLAISKQIVEMQQGKIGFSSEANQGSQFWFEIPYPLPDTNQQEPIISPPSQVLHTDLRILLVEDTEINQQVAKGLLESDGHYVDIARDGYSALKLHNDNGYDLVLMDIHLPDMDGMETTRRMRNHKQPAKADIRIIALTASLTEAEINNYHAAGIDAVIGKPLQFEELQQLIGNPVATSPATINDKNEGVLMATKPIQSEQSSETLLDSTLISQHCSMLGHDKFLALLSQLQQQCEQLIVKLEVAQQQSKAQEIEKLAHQLAGAAANFGLSALSGVSKKLEQAPQSATSTTVGELTSLLTLSLDEIRSSLD</sequence>
<dbReference type="Gene3D" id="3.30.450.20">
    <property type="entry name" value="PAS domain"/>
    <property type="match status" value="1"/>
</dbReference>
<dbReference type="InterPro" id="IPR011990">
    <property type="entry name" value="TPR-like_helical_dom_sf"/>
</dbReference>
<gene>
    <name evidence="22" type="ORF">EHS89_19220</name>
</gene>
<dbReference type="SUPFAM" id="SSF47384">
    <property type="entry name" value="Homodimeric domain of signal transducing histidine kinase"/>
    <property type="match status" value="1"/>
</dbReference>
<keyword evidence="7" id="KW-0547">Nucleotide-binding</keyword>
<dbReference type="FunFam" id="1.10.287.130:FF:000004">
    <property type="entry name" value="Ethylene receptor 1"/>
    <property type="match status" value="1"/>
</dbReference>
<dbReference type="Proteomes" id="UP000267535">
    <property type="component" value="Unassembled WGS sequence"/>
</dbReference>
<evidence type="ECO:0000256" key="7">
    <source>
        <dbReference type="ARBA" id="ARBA00022741"/>
    </source>
</evidence>
<evidence type="ECO:0000313" key="22">
    <source>
        <dbReference type="EMBL" id="RRC97086.1"/>
    </source>
</evidence>
<dbReference type="PANTHER" id="PTHR43642:SF1">
    <property type="entry name" value="HYBRID SIGNAL TRANSDUCTION HISTIDINE KINASE G"/>
    <property type="match status" value="1"/>
</dbReference>
<dbReference type="InterPro" id="IPR053159">
    <property type="entry name" value="Hybrid_Histidine_Kinase"/>
</dbReference>
<dbReference type="InterPro" id="IPR000700">
    <property type="entry name" value="PAS-assoc_C"/>
</dbReference>
<dbReference type="InterPro" id="IPR003018">
    <property type="entry name" value="GAF"/>
</dbReference>
<dbReference type="Pfam" id="PF00072">
    <property type="entry name" value="Response_reg"/>
    <property type="match status" value="1"/>
</dbReference>
<dbReference type="InterPro" id="IPR003661">
    <property type="entry name" value="HisK_dim/P_dom"/>
</dbReference>
<feature type="domain" description="Histidine kinase" evidence="17">
    <location>
        <begin position="1641"/>
        <end position="1861"/>
    </location>
</feature>
<keyword evidence="15" id="KW-0175">Coiled coil</keyword>
<dbReference type="InterPro" id="IPR036097">
    <property type="entry name" value="HisK_dim/P_sf"/>
</dbReference>
<feature type="domain" description="HPt" evidence="21">
    <location>
        <begin position="2045"/>
        <end position="2136"/>
    </location>
</feature>
<dbReference type="GO" id="GO:0005524">
    <property type="term" value="F:ATP binding"/>
    <property type="evidence" value="ECO:0007669"/>
    <property type="project" value="UniProtKB-KW"/>
</dbReference>
<dbReference type="SUPFAM" id="SSF55781">
    <property type="entry name" value="GAF domain-like"/>
    <property type="match status" value="1"/>
</dbReference>
<dbReference type="CDD" id="cd17546">
    <property type="entry name" value="REC_hyHK_CKI1_RcsC-like"/>
    <property type="match status" value="1"/>
</dbReference>
<evidence type="ECO:0000256" key="10">
    <source>
        <dbReference type="ARBA" id="ARBA00022989"/>
    </source>
</evidence>
<keyword evidence="6" id="KW-0812">Transmembrane</keyword>
<dbReference type="Pfam" id="PF00512">
    <property type="entry name" value="HisKA"/>
    <property type="match status" value="1"/>
</dbReference>
<evidence type="ECO:0000259" key="21">
    <source>
        <dbReference type="PROSITE" id="PS50894"/>
    </source>
</evidence>
<evidence type="ECO:0000256" key="12">
    <source>
        <dbReference type="ARBA" id="ARBA00023136"/>
    </source>
</evidence>
<dbReference type="Pfam" id="PF02518">
    <property type="entry name" value="HATPase_c"/>
    <property type="match status" value="1"/>
</dbReference>
<evidence type="ECO:0000259" key="16">
    <source>
        <dbReference type="PROSITE" id="PS50011"/>
    </source>
</evidence>
<dbReference type="Gene3D" id="1.20.120.160">
    <property type="entry name" value="HPT domain"/>
    <property type="match status" value="1"/>
</dbReference>
<feature type="domain" description="PAC" evidence="20">
    <location>
        <begin position="1565"/>
        <end position="1617"/>
    </location>
</feature>
<dbReference type="InterPro" id="IPR001789">
    <property type="entry name" value="Sig_transdc_resp-reg_receiver"/>
</dbReference>
<dbReference type="PROSITE" id="PS50011">
    <property type="entry name" value="PROTEIN_KINASE_DOM"/>
    <property type="match status" value="1"/>
</dbReference>
<dbReference type="CDD" id="cd14014">
    <property type="entry name" value="STKc_PknB_like"/>
    <property type="match status" value="1"/>
</dbReference>
<dbReference type="PROSITE" id="PS50113">
    <property type="entry name" value="PAC"/>
    <property type="match status" value="1"/>
</dbReference>
<dbReference type="Gene3D" id="3.40.50.2300">
    <property type="match status" value="1"/>
</dbReference>
<evidence type="ECO:0000259" key="17">
    <source>
        <dbReference type="PROSITE" id="PS50109"/>
    </source>
</evidence>
<evidence type="ECO:0000259" key="20">
    <source>
        <dbReference type="PROSITE" id="PS50113"/>
    </source>
</evidence>
<keyword evidence="12" id="KW-0472">Membrane</keyword>
<dbReference type="SMART" id="SM00073">
    <property type="entry name" value="HPT"/>
    <property type="match status" value="1"/>
</dbReference>
<dbReference type="InterPro" id="IPR005467">
    <property type="entry name" value="His_kinase_dom"/>
</dbReference>
<organism evidence="22 23">
    <name type="scientific">Amphritea balenae</name>
    <dbReference type="NCBI Taxonomy" id="452629"/>
    <lineage>
        <taxon>Bacteria</taxon>
        <taxon>Pseudomonadati</taxon>
        <taxon>Pseudomonadota</taxon>
        <taxon>Gammaproteobacteria</taxon>
        <taxon>Oceanospirillales</taxon>
        <taxon>Oceanospirillaceae</taxon>
        <taxon>Amphritea</taxon>
    </lineage>
</organism>
<dbReference type="InterPro" id="IPR027417">
    <property type="entry name" value="P-loop_NTPase"/>
</dbReference>
<keyword evidence="10" id="KW-1133">Transmembrane helix</keyword>
<dbReference type="SUPFAM" id="SSF55785">
    <property type="entry name" value="PYP-like sensor domain (PAS domain)"/>
    <property type="match status" value="1"/>
</dbReference>
<dbReference type="EC" id="2.7.13.3" evidence="3"/>
<dbReference type="InterPro" id="IPR029016">
    <property type="entry name" value="GAF-like_dom_sf"/>
</dbReference>
<dbReference type="Pfam" id="PF13426">
    <property type="entry name" value="PAS_9"/>
    <property type="match status" value="1"/>
</dbReference>
<dbReference type="PROSITE" id="PS50112">
    <property type="entry name" value="PAS"/>
    <property type="match status" value="1"/>
</dbReference>
<dbReference type="SUPFAM" id="SSF48452">
    <property type="entry name" value="TPR-like"/>
    <property type="match status" value="1"/>
</dbReference>
<dbReference type="InterPro" id="IPR008207">
    <property type="entry name" value="Sig_transdc_His_kin_Hpt_dom"/>
</dbReference>
<feature type="domain" description="Response regulatory" evidence="18">
    <location>
        <begin position="1883"/>
        <end position="2001"/>
    </location>
</feature>
<dbReference type="InterPro" id="IPR035965">
    <property type="entry name" value="PAS-like_dom_sf"/>
</dbReference>
<name>A0A3P1SJ56_9GAMM</name>
<evidence type="ECO:0000313" key="23">
    <source>
        <dbReference type="Proteomes" id="UP000267535"/>
    </source>
</evidence>
<evidence type="ECO:0000256" key="1">
    <source>
        <dbReference type="ARBA" id="ARBA00000085"/>
    </source>
</evidence>
<feature type="modified residue" description="Phosphohistidine" evidence="13">
    <location>
        <position position="2084"/>
    </location>
</feature>
<evidence type="ECO:0000256" key="9">
    <source>
        <dbReference type="ARBA" id="ARBA00022840"/>
    </source>
</evidence>
<feature type="domain" description="Protein kinase" evidence="16">
    <location>
        <begin position="10"/>
        <end position="281"/>
    </location>
</feature>
<evidence type="ECO:0000256" key="3">
    <source>
        <dbReference type="ARBA" id="ARBA00012438"/>
    </source>
</evidence>
<keyword evidence="4 14" id="KW-0597">Phosphoprotein</keyword>
<dbReference type="GO" id="GO:0016020">
    <property type="term" value="C:membrane"/>
    <property type="evidence" value="ECO:0007669"/>
    <property type="project" value="UniProtKB-SubCell"/>
</dbReference>
<dbReference type="Pfam" id="PF01627">
    <property type="entry name" value="Hpt"/>
    <property type="match status" value="1"/>
</dbReference>
<dbReference type="Pfam" id="PF00069">
    <property type="entry name" value="Pkinase"/>
    <property type="match status" value="1"/>
</dbReference>
<dbReference type="CDD" id="cd00082">
    <property type="entry name" value="HisKA"/>
    <property type="match status" value="1"/>
</dbReference>
<dbReference type="RefSeq" id="WP_124927797.1">
    <property type="nucleotide sequence ID" value="NZ_BMOH01000003.1"/>
</dbReference>
<dbReference type="FunFam" id="3.30.565.10:FF:000078">
    <property type="entry name" value="Two-component sensor histidine kinase"/>
    <property type="match status" value="1"/>
</dbReference>
<dbReference type="PRINTS" id="PR00344">
    <property type="entry name" value="BCTRLSENSOR"/>
</dbReference>
<feature type="modified residue" description="4-aspartylphosphate" evidence="14">
    <location>
        <position position="1932"/>
    </location>
</feature>
<dbReference type="InterPro" id="IPR003594">
    <property type="entry name" value="HATPase_dom"/>
</dbReference>
<evidence type="ECO:0000256" key="8">
    <source>
        <dbReference type="ARBA" id="ARBA00022777"/>
    </source>
</evidence>
<keyword evidence="9" id="KW-0067">ATP-binding</keyword>
<dbReference type="InterPro" id="IPR000719">
    <property type="entry name" value="Prot_kinase_dom"/>
</dbReference>
<dbReference type="Gene3D" id="3.30.450.40">
    <property type="match status" value="1"/>
</dbReference>
<evidence type="ECO:0000256" key="13">
    <source>
        <dbReference type="PROSITE-ProRule" id="PRU00110"/>
    </source>
</evidence>
<feature type="domain" description="PAS" evidence="19">
    <location>
        <begin position="1490"/>
        <end position="1531"/>
    </location>
</feature>
<keyword evidence="11" id="KW-0902">Two-component regulatory system</keyword>
<reference evidence="22 23" key="1">
    <citation type="submission" date="2018-11" db="EMBL/GenBank/DDBJ databases">
        <title>The draft genome sequence of Amphritea balenae JAMM 1525T.</title>
        <authorList>
            <person name="Fang Z."/>
            <person name="Zhang Y."/>
            <person name="Han X."/>
        </authorList>
    </citation>
    <scope>NUCLEOTIDE SEQUENCE [LARGE SCALE GENOMIC DNA]</scope>
    <source>
        <strain evidence="22 23">JAMM 1525</strain>
    </source>
</reference>
<dbReference type="Pfam" id="PF01590">
    <property type="entry name" value="GAF"/>
    <property type="match status" value="1"/>
</dbReference>
<evidence type="ECO:0000256" key="6">
    <source>
        <dbReference type="ARBA" id="ARBA00022692"/>
    </source>
</evidence>
<dbReference type="OrthoDB" id="9801841at2"/>
<dbReference type="SUPFAM" id="SSF55874">
    <property type="entry name" value="ATPase domain of HSP90 chaperone/DNA topoisomerase II/histidine kinase"/>
    <property type="match status" value="1"/>
</dbReference>
<comment type="catalytic activity">
    <reaction evidence="1">
        <text>ATP + protein L-histidine = ADP + protein N-phospho-L-histidine.</text>
        <dbReference type="EC" id="2.7.13.3"/>
    </reaction>
</comment>
<dbReference type="SUPFAM" id="SSF47226">
    <property type="entry name" value="Histidine-containing phosphotransfer domain, HPT domain"/>
    <property type="match status" value="1"/>
</dbReference>
<keyword evidence="5" id="KW-0808">Transferase</keyword>
<dbReference type="InterPro" id="IPR000014">
    <property type="entry name" value="PAS"/>
</dbReference>
<evidence type="ECO:0000256" key="11">
    <source>
        <dbReference type="ARBA" id="ARBA00023012"/>
    </source>
</evidence>
<dbReference type="SUPFAM" id="SSF56112">
    <property type="entry name" value="Protein kinase-like (PK-like)"/>
    <property type="match status" value="1"/>
</dbReference>
<dbReference type="CDD" id="cd00130">
    <property type="entry name" value="PAS"/>
    <property type="match status" value="1"/>
</dbReference>
<feature type="coiled-coil region" evidence="15">
    <location>
        <begin position="2053"/>
        <end position="2080"/>
    </location>
</feature>
<evidence type="ECO:0000256" key="15">
    <source>
        <dbReference type="SAM" id="Coils"/>
    </source>
</evidence>
<dbReference type="InterPro" id="IPR011009">
    <property type="entry name" value="Kinase-like_dom_sf"/>
</dbReference>
<dbReference type="InterPro" id="IPR004358">
    <property type="entry name" value="Sig_transdc_His_kin-like_C"/>
</dbReference>
<dbReference type="SMART" id="SM00448">
    <property type="entry name" value="REC"/>
    <property type="match status" value="1"/>
</dbReference>
<accession>A0A3P1SJ56</accession>